<comment type="similarity">
    <text evidence="1 6">Belongs to the transferase hexapeptide repeat family.</text>
</comment>
<reference evidence="8" key="2">
    <citation type="submission" date="2021-04" db="EMBL/GenBank/DDBJ databases">
        <authorList>
            <person name="Gilroy R."/>
        </authorList>
    </citation>
    <scope>NUCLEOTIDE SEQUENCE</scope>
    <source>
        <strain evidence="8">5134</strain>
    </source>
</reference>
<evidence type="ECO:0000256" key="6">
    <source>
        <dbReference type="RuleBase" id="RU367021"/>
    </source>
</evidence>
<evidence type="ECO:0000256" key="1">
    <source>
        <dbReference type="ARBA" id="ARBA00007274"/>
    </source>
</evidence>
<dbReference type="Proteomes" id="UP000886844">
    <property type="component" value="Unassembled WGS sequence"/>
</dbReference>
<name>A0A9D2CBH0_9BACT</name>
<dbReference type="SUPFAM" id="SSF51161">
    <property type="entry name" value="Trimeric LpxA-like enzymes"/>
    <property type="match status" value="1"/>
</dbReference>
<dbReference type="EMBL" id="DXDA01000006">
    <property type="protein sequence ID" value="HIY67909.1"/>
    <property type="molecule type" value="Genomic_DNA"/>
</dbReference>
<dbReference type="CDD" id="cd03357">
    <property type="entry name" value="LbH_MAT_GAT"/>
    <property type="match status" value="1"/>
</dbReference>
<evidence type="ECO:0000259" key="7">
    <source>
        <dbReference type="SMART" id="SM01266"/>
    </source>
</evidence>
<dbReference type="InterPro" id="IPR018357">
    <property type="entry name" value="Hexapep_transf_CS"/>
</dbReference>
<comment type="caution">
    <text evidence="8">The sequence shown here is derived from an EMBL/GenBank/DDBJ whole genome shotgun (WGS) entry which is preliminary data.</text>
</comment>
<dbReference type="Pfam" id="PF12464">
    <property type="entry name" value="Mac"/>
    <property type="match status" value="1"/>
</dbReference>
<dbReference type="GO" id="GO:0008870">
    <property type="term" value="F:galactoside O-acetyltransferase activity"/>
    <property type="evidence" value="ECO:0007669"/>
    <property type="project" value="TreeGrafter"/>
</dbReference>
<dbReference type="InterPro" id="IPR011004">
    <property type="entry name" value="Trimer_LpxA-like_sf"/>
</dbReference>
<evidence type="ECO:0000313" key="9">
    <source>
        <dbReference type="Proteomes" id="UP000886844"/>
    </source>
</evidence>
<evidence type="ECO:0000313" key="8">
    <source>
        <dbReference type="EMBL" id="HIY67909.1"/>
    </source>
</evidence>
<dbReference type="PANTHER" id="PTHR43017">
    <property type="entry name" value="GALACTOSIDE O-ACETYLTRANSFERASE"/>
    <property type="match status" value="1"/>
</dbReference>
<reference evidence="8" key="1">
    <citation type="journal article" date="2021" name="PeerJ">
        <title>Extensive microbial diversity within the chicken gut microbiome revealed by metagenomics and culture.</title>
        <authorList>
            <person name="Gilroy R."/>
            <person name="Ravi A."/>
            <person name="Getino M."/>
            <person name="Pursley I."/>
            <person name="Horton D.L."/>
            <person name="Alikhan N.F."/>
            <person name="Baker D."/>
            <person name="Gharbi K."/>
            <person name="Hall N."/>
            <person name="Watson M."/>
            <person name="Adriaenssens E.M."/>
            <person name="Foster-Nyarko E."/>
            <person name="Jarju S."/>
            <person name="Secka A."/>
            <person name="Antonio M."/>
            <person name="Oren A."/>
            <person name="Chaudhuri R.R."/>
            <person name="La Ragione R."/>
            <person name="Hildebrand F."/>
            <person name="Pallen M.J."/>
        </authorList>
    </citation>
    <scope>NUCLEOTIDE SEQUENCE</scope>
    <source>
        <strain evidence="8">5134</strain>
    </source>
</reference>
<dbReference type="EC" id="2.3.1.-" evidence="6"/>
<dbReference type="InterPro" id="IPR039369">
    <property type="entry name" value="LacA-like"/>
</dbReference>
<dbReference type="Gene3D" id="2.160.10.10">
    <property type="entry name" value="Hexapeptide repeat proteins"/>
    <property type="match status" value="1"/>
</dbReference>
<keyword evidence="2 6" id="KW-0808">Transferase</keyword>
<dbReference type="FunFam" id="2.160.10.10:FF:000025">
    <property type="entry name" value="Hexapeptide-repeat containing-acetyltransferase"/>
    <property type="match status" value="1"/>
</dbReference>
<comment type="function">
    <text evidence="5">Acetyltransferase implicated in the O-acetylation of Nod factors.</text>
</comment>
<dbReference type="InterPro" id="IPR001451">
    <property type="entry name" value="Hexapep"/>
</dbReference>
<proteinExistence type="inferred from homology"/>
<accession>A0A9D2CBH0</accession>
<keyword evidence="4 6" id="KW-0012">Acyltransferase</keyword>
<gene>
    <name evidence="8" type="ORF">H9828_00660</name>
</gene>
<dbReference type="AlphaFoldDB" id="A0A9D2CBH0"/>
<evidence type="ECO:0000256" key="4">
    <source>
        <dbReference type="ARBA" id="ARBA00023315"/>
    </source>
</evidence>
<evidence type="ECO:0000256" key="2">
    <source>
        <dbReference type="ARBA" id="ARBA00022679"/>
    </source>
</evidence>
<dbReference type="PANTHER" id="PTHR43017:SF1">
    <property type="entry name" value="ACETYLTRANSFERASE YJL218W-RELATED"/>
    <property type="match status" value="1"/>
</dbReference>
<feature type="domain" description="Maltose/galactoside acetyltransferase" evidence="7">
    <location>
        <begin position="4"/>
        <end position="58"/>
    </location>
</feature>
<dbReference type="Pfam" id="PF00132">
    <property type="entry name" value="Hexapep"/>
    <property type="match status" value="1"/>
</dbReference>
<evidence type="ECO:0000256" key="5">
    <source>
        <dbReference type="ARBA" id="ARBA00055587"/>
    </source>
</evidence>
<protein>
    <recommendedName>
        <fullName evidence="6">Acetyltransferase</fullName>
        <ecNumber evidence="6">2.3.1.-</ecNumber>
    </recommendedName>
</protein>
<keyword evidence="3" id="KW-0677">Repeat</keyword>
<dbReference type="InterPro" id="IPR024688">
    <property type="entry name" value="Mac_dom"/>
</dbReference>
<evidence type="ECO:0000256" key="3">
    <source>
        <dbReference type="ARBA" id="ARBA00022737"/>
    </source>
</evidence>
<sequence length="195" mass="21307">MNDLEKMRAGRWLHAVTPEIGAALLRAEELCFRLNQLPPSRREEREAIIRQLFARVGEAPCLHSPFHCDFGTQISVGDHFVGNFHLTILDEAPVTIGNHVYIGPNVGIYTVHHALLADQRNEGIMQSLPVEIHDNVWIGGNVVILRGVTIGEGAVIGAGSVVTHDIPPRVIAAGNPCRVLRPLTEADRIAASEID</sequence>
<organism evidence="8 9">
    <name type="scientific">Candidatus Alistipes intestinigallinarum</name>
    <dbReference type="NCBI Taxonomy" id="2838440"/>
    <lineage>
        <taxon>Bacteria</taxon>
        <taxon>Pseudomonadati</taxon>
        <taxon>Bacteroidota</taxon>
        <taxon>Bacteroidia</taxon>
        <taxon>Bacteroidales</taxon>
        <taxon>Rikenellaceae</taxon>
        <taxon>Alistipes</taxon>
    </lineage>
</organism>
<dbReference type="PROSITE" id="PS00101">
    <property type="entry name" value="HEXAPEP_TRANSFERASES"/>
    <property type="match status" value="1"/>
</dbReference>
<dbReference type="SMART" id="SM01266">
    <property type="entry name" value="Mac"/>
    <property type="match status" value="1"/>
</dbReference>